<feature type="domain" description="HTH crp-type" evidence="5">
    <location>
        <begin position="164"/>
        <end position="238"/>
    </location>
</feature>
<protein>
    <submittedName>
        <fullName evidence="6">Crp/Fnr family transcriptional regulator</fullName>
    </submittedName>
</protein>
<dbReference type="SUPFAM" id="SSF51206">
    <property type="entry name" value="cAMP-binding domain-like"/>
    <property type="match status" value="1"/>
</dbReference>
<feature type="domain" description="Cyclic nucleotide-binding" evidence="4">
    <location>
        <begin position="47"/>
        <end position="132"/>
    </location>
</feature>
<dbReference type="PANTHER" id="PTHR24567">
    <property type="entry name" value="CRP FAMILY TRANSCRIPTIONAL REGULATORY PROTEIN"/>
    <property type="match status" value="1"/>
</dbReference>
<dbReference type="OrthoDB" id="7584044at2"/>
<dbReference type="SMART" id="SM00100">
    <property type="entry name" value="cNMP"/>
    <property type="match status" value="1"/>
</dbReference>
<evidence type="ECO:0000313" key="7">
    <source>
        <dbReference type="Proteomes" id="UP000305887"/>
    </source>
</evidence>
<dbReference type="Gene3D" id="1.10.10.10">
    <property type="entry name" value="Winged helix-like DNA-binding domain superfamily/Winged helix DNA-binding domain"/>
    <property type="match status" value="1"/>
</dbReference>
<dbReference type="InterPro" id="IPR050397">
    <property type="entry name" value="Env_Response_Regulators"/>
</dbReference>
<name>A0A5C4MYD8_9RHOB</name>
<dbReference type="GO" id="GO:0003700">
    <property type="term" value="F:DNA-binding transcription factor activity"/>
    <property type="evidence" value="ECO:0007669"/>
    <property type="project" value="TreeGrafter"/>
</dbReference>
<dbReference type="InterPro" id="IPR036388">
    <property type="entry name" value="WH-like_DNA-bd_sf"/>
</dbReference>
<dbReference type="InterPro" id="IPR014710">
    <property type="entry name" value="RmlC-like_jellyroll"/>
</dbReference>
<dbReference type="GO" id="GO:0003677">
    <property type="term" value="F:DNA binding"/>
    <property type="evidence" value="ECO:0007669"/>
    <property type="project" value="UniProtKB-KW"/>
</dbReference>
<evidence type="ECO:0000313" key="6">
    <source>
        <dbReference type="EMBL" id="TNC49608.1"/>
    </source>
</evidence>
<dbReference type="Gene3D" id="2.60.120.10">
    <property type="entry name" value="Jelly Rolls"/>
    <property type="match status" value="1"/>
</dbReference>
<dbReference type="EMBL" id="VDFU01000010">
    <property type="protein sequence ID" value="TNC49608.1"/>
    <property type="molecule type" value="Genomic_DNA"/>
</dbReference>
<dbReference type="SMART" id="SM00419">
    <property type="entry name" value="HTH_CRP"/>
    <property type="match status" value="1"/>
</dbReference>
<dbReference type="PANTHER" id="PTHR24567:SF68">
    <property type="entry name" value="DNA-BINDING TRANSCRIPTIONAL DUAL REGULATOR CRP"/>
    <property type="match status" value="1"/>
</dbReference>
<keyword evidence="7" id="KW-1185">Reference proteome</keyword>
<organism evidence="6 7">
    <name type="scientific">Rubellimicrobium rubrum</name>
    <dbReference type="NCBI Taxonomy" id="2585369"/>
    <lineage>
        <taxon>Bacteria</taxon>
        <taxon>Pseudomonadati</taxon>
        <taxon>Pseudomonadota</taxon>
        <taxon>Alphaproteobacteria</taxon>
        <taxon>Rhodobacterales</taxon>
        <taxon>Roseobacteraceae</taxon>
        <taxon>Rubellimicrobium</taxon>
    </lineage>
</organism>
<accession>A0A5C4MYD8</accession>
<dbReference type="InterPro" id="IPR018490">
    <property type="entry name" value="cNMP-bd_dom_sf"/>
</dbReference>
<dbReference type="PROSITE" id="PS50042">
    <property type="entry name" value="CNMP_BINDING_3"/>
    <property type="match status" value="1"/>
</dbReference>
<keyword evidence="1" id="KW-0805">Transcription regulation</keyword>
<dbReference type="Pfam" id="PF13545">
    <property type="entry name" value="HTH_Crp_2"/>
    <property type="match status" value="1"/>
</dbReference>
<dbReference type="InterPro" id="IPR036390">
    <property type="entry name" value="WH_DNA-bd_sf"/>
</dbReference>
<keyword evidence="2" id="KW-0238">DNA-binding</keyword>
<evidence type="ECO:0000256" key="3">
    <source>
        <dbReference type="ARBA" id="ARBA00023163"/>
    </source>
</evidence>
<evidence type="ECO:0000256" key="1">
    <source>
        <dbReference type="ARBA" id="ARBA00023015"/>
    </source>
</evidence>
<dbReference type="PROSITE" id="PS51063">
    <property type="entry name" value="HTH_CRP_2"/>
    <property type="match status" value="1"/>
</dbReference>
<keyword evidence="3" id="KW-0804">Transcription</keyword>
<comment type="caution">
    <text evidence="6">The sequence shown here is derived from an EMBL/GenBank/DDBJ whole genome shotgun (WGS) entry which is preliminary data.</text>
</comment>
<dbReference type="InterPro" id="IPR000595">
    <property type="entry name" value="cNMP-bd_dom"/>
</dbReference>
<sequence>MVVWPGAAHPDPMLFTKAFTSQALAAKLESLVDLSTEERSSLGALPIRQVDVPAGELICRAGDQLSSCFIVLEGFVSLSKETAAGTRQITAFALPGDMPDLLGLHLKVANHDLAAITPCRLASVEHSDLRSLCRTFPAIAEALWTSTLVAGSVFEEWVVNVGSRKATSRLAHLFCEMMTRLEALGLARNDVCDLPLTQVHLAEATGLSRIHVNRSLQELRKQELITYTNGRLTIHDRTGLAQMGQFDPDYLHVPRPGWRT</sequence>
<evidence type="ECO:0000259" key="5">
    <source>
        <dbReference type="PROSITE" id="PS51063"/>
    </source>
</evidence>
<dbReference type="GO" id="GO:0005829">
    <property type="term" value="C:cytosol"/>
    <property type="evidence" value="ECO:0007669"/>
    <property type="project" value="TreeGrafter"/>
</dbReference>
<dbReference type="Pfam" id="PF00027">
    <property type="entry name" value="cNMP_binding"/>
    <property type="match status" value="1"/>
</dbReference>
<dbReference type="AlphaFoldDB" id="A0A5C4MYD8"/>
<dbReference type="InterPro" id="IPR012318">
    <property type="entry name" value="HTH_CRP"/>
</dbReference>
<gene>
    <name evidence="6" type="ORF">FHG66_10885</name>
</gene>
<dbReference type="SUPFAM" id="SSF46785">
    <property type="entry name" value="Winged helix' DNA-binding domain"/>
    <property type="match status" value="1"/>
</dbReference>
<dbReference type="CDD" id="cd00038">
    <property type="entry name" value="CAP_ED"/>
    <property type="match status" value="1"/>
</dbReference>
<proteinExistence type="predicted"/>
<reference evidence="6 7" key="1">
    <citation type="submission" date="2019-06" db="EMBL/GenBank/DDBJ databases">
        <title>YIM 131921 draft genome.</title>
        <authorList>
            <person name="Jiang L."/>
        </authorList>
    </citation>
    <scope>NUCLEOTIDE SEQUENCE [LARGE SCALE GENOMIC DNA]</scope>
    <source>
        <strain evidence="6 7">YIM 131921</strain>
    </source>
</reference>
<evidence type="ECO:0000259" key="4">
    <source>
        <dbReference type="PROSITE" id="PS50042"/>
    </source>
</evidence>
<evidence type="ECO:0000256" key="2">
    <source>
        <dbReference type="ARBA" id="ARBA00023125"/>
    </source>
</evidence>
<dbReference type="Proteomes" id="UP000305887">
    <property type="component" value="Unassembled WGS sequence"/>
</dbReference>